<dbReference type="GO" id="GO:0016757">
    <property type="term" value="F:glycosyltransferase activity"/>
    <property type="evidence" value="ECO:0007669"/>
    <property type="project" value="UniProtKB-KW"/>
</dbReference>
<keyword evidence="3" id="KW-1185">Reference proteome</keyword>
<dbReference type="AlphaFoldDB" id="A0A9P6WPU3"/>
<dbReference type="PANTHER" id="PTHR21329">
    <property type="entry name" value="PHOSPHATIDYLINOSITOL N-ACETYLGLUCOSAMINYLTRANSFERASE SUBUNIT Q-RELATED"/>
    <property type="match status" value="1"/>
</dbReference>
<feature type="transmembrane region" description="Helical" evidence="1">
    <location>
        <begin position="432"/>
        <end position="448"/>
    </location>
</feature>
<gene>
    <name evidence="2" type="primary">GPI1</name>
    <name evidence="2" type="ORF">C6P40_005029</name>
</gene>
<proteinExistence type="predicted"/>
<sequence>MNLQNNTVSVFWPNDIILTNNDQQYVVLGYRINEFKIVIIDVMNKNENKLLNYGSMKGILKNLEIIYTINCKHKNIKQINYDYRKQQPLILFNEIIILFKPPKSWKLEYYSLDPITINIFWNSNDEARSIIFQKPTTNKYNNKMNFHWISNTYSSINDKNNMIEELRIINLTNYIRSKINPEINTSKFGIPNDIRSLFDMIFTILFFFYFIFIQKPCYILTNFFTYPFIRLKYKYPCKQDRLKFSLSTISYSFHQINFRLRQFYNLPLQFRKLKISKLESEASILKGTRFSPSEYIKFYNTVWMIINDLLLGIIFSNTLKANHDSIVHTIQTFIPQYETLLSDTISWLMNSPAGFKLNNELAEFMGQLIFWVLDLWKNITLKWAQNNVDNILIIIETVTSYCGLALFISISMDLINIFFLNIYGFYIACTRLYSWQLSIVMSLFQLFYGKKYNILRNRVDFNDYEFDQLMLGIILFTILIYLMPTVFIFYLTFAILRLFILFISLFHKYLLILLNHIPIVVLLLKLKNQERLPAGVFLDFQNGIFVLKSRPLTMKQIYISHMNSMLNFNLFNLNHPNIEDRVHNKSSNNLNNQDIIGYEIADVVENWNRISFFHVTKTILFGETIQDYDYNSMF</sequence>
<accession>A0A9P6WPU3</accession>
<dbReference type="Pfam" id="PF05024">
    <property type="entry name" value="Gpi1"/>
    <property type="match status" value="1"/>
</dbReference>
<evidence type="ECO:0000313" key="2">
    <source>
        <dbReference type="EMBL" id="KAG0691110.1"/>
    </source>
</evidence>
<protein>
    <submittedName>
        <fullName evidence="2">Phosphatidylinositol N-acetylglucosaminyltransferase subunit gpi1</fullName>
    </submittedName>
</protein>
<dbReference type="GO" id="GO:0016020">
    <property type="term" value="C:membrane"/>
    <property type="evidence" value="ECO:0007669"/>
    <property type="project" value="InterPro"/>
</dbReference>
<feature type="transmembrane region" description="Helical" evidence="1">
    <location>
        <begin position="469"/>
        <end position="493"/>
    </location>
</feature>
<evidence type="ECO:0000256" key="1">
    <source>
        <dbReference type="SAM" id="Phobius"/>
    </source>
</evidence>
<comment type="caution">
    <text evidence="2">The sequence shown here is derived from an EMBL/GenBank/DDBJ whole genome shotgun (WGS) entry which is preliminary data.</text>
</comment>
<dbReference type="Proteomes" id="UP000697127">
    <property type="component" value="Unassembled WGS sequence"/>
</dbReference>
<evidence type="ECO:0000313" key="3">
    <source>
        <dbReference type="Proteomes" id="UP000697127"/>
    </source>
</evidence>
<feature type="transmembrane region" description="Helical" evidence="1">
    <location>
        <begin position="499"/>
        <end position="524"/>
    </location>
</feature>
<keyword evidence="1" id="KW-1133">Transmembrane helix</keyword>
<feature type="transmembrane region" description="Helical" evidence="1">
    <location>
        <begin position="401"/>
        <end position="426"/>
    </location>
</feature>
<keyword evidence="1" id="KW-0812">Transmembrane</keyword>
<keyword evidence="2" id="KW-0328">Glycosyltransferase</keyword>
<keyword evidence="1" id="KW-0472">Membrane</keyword>
<keyword evidence="2" id="KW-0808">Transferase</keyword>
<organism evidence="2 3">
    <name type="scientific">Pichia californica</name>
    <dbReference type="NCBI Taxonomy" id="460514"/>
    <lineage>
        <taxon>Eukaryota</taxon>
        <taxon>Fungi</taxon>
        <taxon>Dikarya</taxon>
        <taxon>Ascomycota</taxon>
        <taxon>Saccharomycotina</taxon>
        <taxon>Pichiomycetes</taxon>
        <taxon>Pichiales</taxon>
        <taxon>Pichiaceae</taxon>
        <taxon>Pichia</taxon>
    </lineage>
</organism>
<dbReference type="GO" id="GO:0005783">
    <property type="term" value="C:endoplasmic reticulum"/>
    <property type="evidence" value="ECO:0007669"/>
    <property type="project" value="TreeGrafter"/>
</dbReference>
<dbReference type="GO" id="GO:0006506">
    <property type="term" value="P:GPI anchor biosynthetic process"/>
    <property type="evidence" value="ECO:0007669"/>
    <property type="project" value="InterPro"/>
</dbReference>
<dbReference type="PANTHER" id="PTHR21329:SF3">
    <property type="entry name" value="PHOSPHATIDYLINOSITOL N-ACETYLGLUCOSAMINYLTRANSFERASE SUBUNIT Q"/>
    <property type="match status" value="1"/>
</dbReference>
<dbReference type="EMBL" id="PUHW01000008">
    <property type="protein sequence ID" value="KAG0691110.1"/>
    <property type="molecule type" value="Genomic_DNA"/>
</dbReference>
<dbReference type="InterPro" id="IPR007720">
    <property type="entry name" value="PigQ/GPI1"/>
</dbReference>
<reference evidence="2" key="1">
    <citation type="submission" date="2020-11" db="EMBL/GenBank/DDBJ databases">
        <title>Kefir isolates.</title>
        <authorList>
            <person name="Marcisauskas S."/>
            <person name="Kim Y."/>
            <person name="Blasche S."/>
        </authorList>
    </citation>
    <scope>NUCLEOTIDE SEQUENCE</scope>
    <source>
        <strain evidence="2">Olga-1</strain>
    </source>
</reference>
<name>A0A9P6WPU3_9ASCO</name>